<dbReference type="InterPro" id="IPR036390">
    <property type="entry name" value="WH_DNA-bd_sf"/>
</dbReference>
<evidence type="ECO:0000256" key="3">
    <source>
        <dbReference type="SAM" id="MobiDB-lite"/>
    </source>
</evidence>
<dbReference type="PANTHER" id="PTHR37162">
    <property type="entry name" value="HAT FAMILY DIMERISATION DOMAINCONTAINING PROTEIN-RELATED"/>
    <property type="match status" value="1"/>
</dbReference>
<dbReference type="Pfam" id="PF02319">
    <property type="entry name" value="WHD_E2F_TDP"/>
    <property type="match status" value="1"/>
</dbReference>
<sequence>MDVMSFDCRMQVIKVKYWEAADDKATKASKPHALPGGCGKCLLPVAFLLALVQLPKVLYEIIIYSLAGTLMCFGNKNPRVRQRLNLRSAAMELAIPMFNAAKHKHSDVTTPAPRFKDLKPSSMMATELYMNRQQTRGRVFIVQKSCYAGLLSLIRVHLLMGPERSERIRKRQVEKPPPRTYPCFAVIVYGTSRQNGAIAVSTMLLCSGRWLNYLQLDANNCQYVTVRNVHKFIPQKTKLVAVALKCVCLSGRNISINILPSMHPLSLSVENVRPTSAIHEGRGHSLRGGASDTPFFGKRRKMTPSSRRSASCSSAAKYFTHLLTATNNDNPPIMIGVKNGTAAHLKKEIPNLCVVGCVCHLINLAAEKAAATLPYSIDEILVDIFYYLEKSAKRKDKLKEFQILYDTEVRKLLKHVCPGWLSHGKFLSRMLQQWDTLANYFNFKVKSSHEKKSGTLDSYRIPKMSKAVSSDDSIRTSGKSYCLKRSCESTVMVDCHKRMDQKENSDITIGNASSRAMCDLKPEEKKFVNLLHSSPNGVVDLNEASEFLEVQKRRIYDITNVLEGIGILEKKSKNNIHGAAQTSSKDQAQSRNADQCFPMPTRAGGHHISPTPAAYKLPLYVRMLLSSRVILVLLW</sequence>
<keyword evidence="6" id="KW-1185">Reference proteome</keyword>
<reference evidence="5 6" key="1">
    <citation type="submission" date="2023-02" db="EMBL/GenBank/DDBJ databases">
        <title>LHISI_Scaffold_Assembly.</title>
        <authorList>
            <person name="Stuart O.P."/>
            <person name="Cleave R."/>
            <person name="Magrath M.J.L."/>
            <person name="Mikheyev A.S."/>
        </authorList>
    </citation>
    <scope>NUCLEOTIDE SEQUENCE [LARGE SCALE GENOMIC DNA]</scope>
    <source>
        <strain evidence="5">Daus_M_001</strain>
        <tissue evidence="5">Leg muscle</tissue>
    </source>
</reference>
<keyword evidence="2" id="KW-0805">Transcription regulation</keyword>
<keyword evidence="2" id="KW-0539">Nucleus</keyword>
<evidence type="ECO:0000313" key="6">
    <source>
        <dbReference type="Proteomes" id="UP001159363"/>
    </source>
</evidence>
<evidence type="ECO:0000256" key="1">
    <source>
        <dbReference type="ARBA" id="ARBA00010940"/>
    </source>
</evidence>
<dbReference type="InterPro" id="IPR003316">
    <property type="entry name" value="E2F_WHTH_DNA-bd_dom"/>
</dbReference>
<comment type="subcellular location">
    <subcellularLocation>
        <location evidence="2">Nucleus</location>
    </subcellularLocation>
</comment>
<evidence type="ECO:0000259" key="4">
    <source>
        <dbReference type="SMART" id="SM01372"/>
    </source>
</evidence>
<dbReference type="Gene3D" id="1.10.10.10">
    <property type="entry name" value="Winged helix-like DNA-binding domain superfamily/Winged helix DNA-binding domain"/>
    <property type="match status" value="1"/>
</dbReference>
<feature type="domain" description="E2F/DP family winged-helix DNA-binding" evidence="4">
    <location>
        <begin position="504"/>
        <end position="580"/>
    </location>
</feature>
<comment type="similarity">
    <text evidence="1 2">Belongs to the E2F/DP family.</text>
</comment>
<protein>
    <recommendedName>
        <fullName evidence="4">E2F/DP family winged-helix DNA-binding domain-containing protein</fullName>
    </recommendedName>
</protein>
<feature type="compositionally biased region" description="Polar residues" evidence="3">
    <location>
        <begin position="580"/>
        <end position="593"/>
    </location>
</feature>
<name>A0ABQ9I8Z5_9NEOP</name>
<dbReference type="EMBL" id="JARBHB010000002">
    <property type="protein sequence ID" value="KAJ8893119.1"/>
    <property type="molecule type" value="Genomic_DNA"/>
</dbReference>
<evidence type="ECO:0000256" key="2">
    <source>
        <dbReference type="RuleBase" id="RU003796"/>
    </source>
</evidence>
<comment type="caution">
    <text evidence="5">The sequence shown here is derived from an EMBL/GenBank/DDBJ whole genome shotgun (WGS) entry which is preliminary data.</text>
</comment>
<keyword evidence="2" id="KW-0804">Transcription</keyword>
<keyword evidence="2" id="KW-0238">DNA-binding</keyword>
<proteinExistence type="inferred from homology"/>
<dbReference type="Proteomes" id="UP001159363">
    <property type="component" value="Chromosome 2"/>
</dbReference>
<dbReference type="InterPro" id="IPR036388">
    <property type="entry name" value="WH-like_DNA-bd_sf"/>
</dbReference>
<dbReference type="SUPFAM" id="SSF46785">
    <property type="entry name" value="Winged helix' DNA-binding domain"/>
    <property type="match status" value="1"/>
</dbReference>
<dbReference type="SMART" id="SM01372">
    <property type="entry name" value="E2F_TDP"/>
    <property type="match status" value="1"/>
</dbReference>
<accession>A0ABQ9I8Z5</accession>
<feature type="region of interest" description="Disordered" evidence="3">
    <location>
        <begin position="576"/>
        <end position="596"/>
    </location>
</feature>
<gene>
    <name evidence="5" type="ORF">PR048_005702</name>
</gene>
<organism evidence="5 6">
    <name type="scientific">Dryococelus australis</name>
    <dbReference type="NCBI Taxonomy" id="614101"/>
    <lineage>
        <taxon>Eukaryota</taxon>
        <taxon>Metazoa</taxon>
        <taxon>Ecdysozoa</taxon>
        <taxon>Arthropoda</taxon>
        <taxon>Hexapoda</taxon>
        <taxon>Insecta</taxon>
        <taxon>Pterygota</taxon>
        <taxon>Neoptera</taxon>
        <taxon>Polyneoptera</taxon>
        <taxon>Phasmatodea</taxon>
        <taxon>Verophasmatodea</taxon>
        <taxon>Anareolatae</taxon>
        <taxon>Phasmatidae</taxon>
        <taxon>Eurycanthinae</taxon>
        <taxon>Dryococelus</taxon>
    </lineage>
</organism>
<evidence type="ECO:0000313" key="5">
    <source>
        <dbReference type="EMBL" id="KAJ8893119.1"/>
    </source>
</evidence>
<dbReference type="PANTHER" id="PTHR37162:SF10">
    <property type="entry name" value="DUF4371 DOMAIN-CONTAINING PROTEIN"/>
    <property type="match status" value="1"/>
</dbReference>